<accession>A0A0N1H1S3</accession>
<feature type="compositionally biased region" description="Polar residues" evidence="1">
    <location>
        <begin position="78"/>
        <end position="95"/>
    </location>
</feature>
<feature type="compositionally biased region" description="Low complexity" evidence="1">
    <location>
        <begin position="265"/>
        <end position="283"/>
    </location>
</feature>
<proteinExistence type="predicted"/>
<gene>
    <name evidence="2" type="ORF">AB675_2259</name>
</gene>
<feature type="compositionally biased region" description="Low complexity" evidence="1">
    <location>
        <begin position="348"/>
        <end position="360"/>
    </location>
</feature>
<feature type="compositionally biased region" description="Low complexity" evidence="1">
    <location>
        <begin position="309"/>
        <end position="327"/>
    </location>
</feature>
<protein>
    <submittedName>
        <fullName evidence="2">Uncharacterized protein</fullName>
    </submittedName>
</protein>
<dbReference type="AlphaFoldDB" id="A0A0N1H1S3"/>
<evidence type="ECO:0000256" key="1">
    <source>
        <dbReference type="SAM" id="MobiDB-lite"/>
    </source>
</evidence>
<evidence type="ECO:0000313" key="2">
    <source>
        <dbReference type="EMBL" id="KPI34882.1"/>
    </source>
</evidence>
<feature type="compositionally biased region" description="Low complexity" evidence="1">
    <location>
        <begin position="408"/>
        <end position="424"/>
    </location>
</feature>
<feature type="region of interest" description="Disordered" evidence="1">
    <location>
        <begin position="632"/>
        <end position="659"/>
    </location>
</feature>
<feature type="compositionally biased region" description="Low complexity" evidence="1">
    <location>
        <begin position="379"/>
        <end position="397"/>
    </location>
</feature>
<name>A0A0N1H1S3_9EURO</name>
<keyword evidence="3" id="KW-1185">Reference proteome</keyword>
<feature type="compositionally biased region" description="Low complexity" evidence="1">
    <location>
        <begin position="513"/>
        <end position="554"/>
    </location>
</feature>
<feature type="compositionally biased region" description="Polar residues" evidence="1">
    <location>
        <begin position="284"/>
        <end position="293"/>
    </location>
</feature>
<dbReference type="EMBL" id="LFJN01000048">
    <property type="protein sequence ID" value="KPI34882.1"/>
    <property type="molecule type" value="Genomic_DNA"/>
</dbReference>
<feature type="region of interest" description="Disordered" evidence="1">
    <location>
        <begin position="194"/>
        <end position="593"/>
    </location>
</feature>
<feature type="compositionally biased region" description="Polar residues" evidence="1">
    <location>
        <begin position="333"/>
        <end position="346"/>
    </location>
</feature>
<evidence type="ECO:0000313" key="3">
    <source>
        <dbReference type="Proteomes" id="UP000038010"/>
    </source>
</evidence>
<dbReference type="RefSeq" id="XP_017994845.1">
    <property type="nucleotide sequence ID" value="XM_018142214.1"/>
</dbReference>
<comment type="caution">
    <text evidence="2">The sequence shown here is derived from an EMBL/GenBank/DDBJ whole genome shotgun (WGS) entry which is preliminary data.</text>
</comment>
<feature type="compositionally biased region" description="Polar residues" evidence="1">
    <location>
        <begin position="34"/>
        <end position="58"/>
    </location>
</feature>
<dbReference type="VEuPathDB" id="FungiDB:AB675_2259"/>
<feature type="region of interest" description="Disordered" evidence="1">
    <location>
        <begin position="1"/>
        <end position="180"/>
    </location>
</feature>
<reference evidence="2 3" key="1">
    <citation type="submission" date="2015-06" db="EMBL/GenBank/DDBJ databases">
        <title>Draft genome of the ant-associated black yeast Phialophora attae CBS 131958.</title>
        <authorList>
            <person name="Moreno L.F."/>
            <person name="Stielow B.J."/>
            <person name="de Hoog S."/>
            <person name="Vicente V.A."/>
            <person name="Weiss V.A."/>
            <person name="de Vries M."/>
            <person name="Cruz L.M."/>
            <person name="Souza E.M."/>
        </authorList>
    </citation>
    <scope>NUCLEOTIDE SEQUENCE [LARGE SCALE GENOMIC DNA]</scope>
    <source>
        <strain evidence="2 3">CBS 131958</strain>
    </source>
</reference>
<organism evidence="2 3">
    <name type="scientific">Cyphellophora attinorum</name>
    <dbReference type="NCBI Taxonomy" id="1664694"/>
    <lineage>
        <taxon>Eukaryota</taxon>
        <taxon>Fungi</taxon>
        <taxon>Dikarya</taxon>
        <taxon>Ascomycota</taxon>
        <taxon>Pezizomycotina</taxon>
        <taxon>Eurotiomycetes</taxon>
        <taxon>Chaetothyriomycetidae</taxon>
        <taxon>Chaetothyriales</taxon>
        <taxon>Cyphellophoraceae</taxon>
        <taxon>Cyphellophora</taxon>
    </lineage>
</organism>
<dbReference type="Proteomes" id="UP000038010">
    <property type="component" value="Unassembled WGS sequence"/>
</dbReference>
<dbReference type="GeneID" id="28734094"/>
<sequence length="659" mass="70643">MSSNKAPATPKRVKIFFHGSPVLETVDGKKVVPSDQTDGPSDGLPSSQAERSPPTQAGATHLAAVQRPRASEGEPSWPESQQVRRSSRLVNTTHQDPAPPSASTTSRPRTHIQDHRRTQSDMASSSRNDGGEAPRMPHNVLNRQNERRSQPAMGSTIPAQWPGANPQGLIPGNPLFAANDPRRQTQMAPGYVNPLASMQQFPPPRQLLPSAAVPLSQMPPPMPQGHRRQTVTQPPALQPVNRGPAQSSSYWQLPAFVPPPEQPSRPQSVRRQPVIQRPVQQPSNRGHAQNSPYWQMPPFPPPSQVGRNPSSASTTTQPPKQQQPPQSMRMPATPTQPEQRRPSSANRPALPQQPAQAPIPSHWYTDELPPASPPRGRRAAPAGFRATVPVNQPPTQQQEKKQTKRLVSYSSSSSSLSSLPDSSPNQPASFATAPAPTAGRGDRSANARKRPRAALFDDIFVNPGEEETAAPTPPISKKQKKAAVPPTAGPSVSVFPPIASGTAAAQEADALPSSSIRRSTRIASSGQGKVKGKGSSSSSSSDSSYSEASSTSESTSREATKKKAGKTRSGAERSAAPEPKAKPRRTRVADRYEMVGGPVEPVLAAPPSGAPMTVPRAGGVFERLRRMREEREMVGRIEPGDRAEADGIERAEEGLGDRR</sequence>